<keyword evidence="6" id="KW-1185">Reference proteome</keyword>
<dbReference type="InterPro" id="IPR001537">
    <property type="entry name" value="SpoU_MeTrfase"/>
</dbReference>
<dbReference type="Pfam" id="PF00588">
    <property type="entry name" value="SpoU_methylase"/>
    <property type="match status" value="1"/>
</dbReference>
<dbReference type="GO" id="GO:0005737">
    <property type="term" value="C:cytoplasm"/>
    <property type="evidence" value="ECO:0007669"/>
    <property type="project" value="UniProtKB-ARBA"/>
</dbReference>
<dbReference type="RefSeq" id="WP_116776727.1">
    <property type="nucleotide sequence ID" value="NZ_QDKG01000006.1"/>
</dbReference>
<reference evidence="5 6" key="1">
    <citation type="submission" date="2018-04" db="EMBL/GenBank/DDBJ databases">
        <title>Sphingobacterium cortibacter sp. nov.</title>
        <authorList>
            <person name="Li Y."/>
        </authorList>
    </citation>
    <scope>NUCLEOTIDE SEQUENCE [LARGE SCALE GENOMIC DNA]</scope>
    <source>
        <strain evidence="5 6">2c-3</strain>
    </source>
</reference>
<gene>
    <name evidence="5" type="ORF">DC487_14700</name>
</gene>
<dbReference type="Gene3D" id="3.30.1330.30">
    <property type="match status" value="1"/>
</dbReference>
<dbReference type="Proteomes" id="UP000245627">
    <property type="component" value="Unassembled WGS sequence"/>
</dbReference>
<dbReference type="SUPFAM" id="SSF75217">
    <property type="entry name" value="alpha/beta knot"/>
    <property type="match status" value="1"/>
</dbReference>
<dbReference type="AlphaFoldDB" id="A0A2T8HFV3"/>
<dbReference type="SMART" id="SM00967">
    <property type="entry name" value="SpoU_sub_bind"/>
    <property type="match status" value="1"/>
</dbReference>
<keyword evidence="3 5" id="KW-0808">Transferase</keyword>
<comment type="similarity">
    <text evidence="1">Belongs to the class IV-like SAM-binding methyltransferase superfamily. RNA methyltransferase TrmH family.</text>
</comment>
<evidence type="ECO:0000256" key="1">
    <source>
        <dbReference type="ARBA" id="ARBA00007228"/>
    </source>
</evidence>
<evidence type="ECO:0000256" key="3">
    <source>
        <dbReference type="ARBA" id="ARBA00022679"/>
    </source>
</evidence>
<dbReference type="GO" id="GO:0006396">
    <property type="term" value="P:RNA processing"/>
    <property type="evidence" value="ECO:0007669"/>
    <property type="project" value="InterPro"/>
</dbReference>
<dbReference type="InterPro" id="IPR029028">
    <property type="entry name" value="Alpha/beta_knot_MTases"/>
</dbReference>
<dbReference type="GO" id="GO:0008173">
    <property type="term" value="F:RNA methyltransferase activity"/>
    <property type="evidence" value="ECO:0007669"/>
    <property type="project" value="InterPro"/>
</dbReference>
<evidence type="ECO:0000259" key="4">
    <source>
        <dbReference type="SMART" id="SM00967"/>
    </source>
</evidence>
<protein>
    <submittedName>
        <fullName evidence="5">RNA methyltransferase</fullName>
    </submittedName>
</protein>
<comment type="caution">
    <text evidence="5">The sequence shown here is derived from an EMBL/GenBank/DDBJ whole genome shotgun (WGS) entry which is preliminary data.</text>
</comment>
<dbReference type="Pfam" id="PF22435">
    <property type="entry name" value="MRM3-like_sub_bind"/>
    <property type="match status" value="1"/>
</dbReference>
<dbReference type="PANTHER" id="PTHR43191">
    <property type="entry name" value="RRNA METHYLTRANSFERASE 3"/>
    <property type="match status" value="1"/>
</dbReference>
<name>A0A2T8HFV3_9SPHI</name>
<keyword evidence="2 5" id="KW-0489">Methyltransferase</keyword>
<dbReference type="InterPro" id="IPR029064">
    <property type="entry name" value="Ribosomal_eL30-like_sf"/>
</dbReference>
<dbReference type="CDD" id="cd18109">
    <property type="entry name" value="SpoU-like_RNA-MTase"/>
    <property type="match status" value="1"/>
</dbReference>
<accession>A0A2T8HFV3</accession>
<dbReference type="OrthoDB" id="9785673at2"/>
<dbReference type="GO" id="GO:0032259">
    <property type="term" value="P:methylation"/>
    <property type="evidence" value="ECO:0007669"/>
    <property type="project" value="UniProtKB-KW"/>
</dbReference>
<dbReference type="SUPFAM" id="SSF55315">
    <property type="entry name" value="L30e-like"/>
    <property type="match status" value="1"/>
</dbReference>
<dbReference type="PANTHER" id="PTHR43191:SF2">
    <property type="entry name" value="RRNA METHYLTRANSFERASE 3, MITOCHONDRIAL"/>
    <property type="match status" value="1"/>
</dbReference>
<evidence type="ECO:0000256" key="2">
    <source>
        <dbReference type="ARBA" id="ARBA00022603"/>
    </source>
</evidence>
<dbReference type="InterPro" id="IPR053888">
    <property type="entry name" value="MRM3-like_sub_bind"/>
</dbReference>
<dbReference type="GO" id="GO:0003723">
    <property type="term" value="F:RNA binding"/>
    <property type="evidence" value="ECO:0007669"/>
    <property type="project" value="InterPro"/>
</dbReference>
<dbReference type="InterPro" id="IPR051259">
    <property type="entry name" value="rRNA_Methyltransferase"/>
</dbReference>
<proteinExistence type="inferred from homology"/>
<evidence type="ECO:0000313" key="6">
    <source>
        <dbReference type="Proteomes" id="UP000245627"/>
    </source>
</evidence>
<dbReference type="Gene3D" id="3.40.1280.10">
    <property type="match status" value="1"/>
</dbReference>
<evidence type="ECO:0000313" key="5">
    <source>
        <dbReference type="EMBL" id="PVH24329.1"/>
    </source>
</evidence>
<dbReference type="InterPro" id="IPR013123">
    <property type="entry name" value="SpoU_subst-bd"/>
</dbReference>
<organism evidence="5 6">
    <name type="scientific">Sphingobacterium corticibacter</name>
    <dbReference type="NCBI Taxonomy" id="2171749"/>
    <lineage>
        <taxon>Bacteria</taxon>
        <taxon>Pseudomonadati</taxon>
        <taxon>Bacteroidota</taxon>
        <taxon>Sphingobacteriia</taxon>
        <taxon>Sphingobacteriales</taxon>
        <taxon>Sphingobacteriaceae</taxon>
        <taxon>Sphingobacterium</taxon>
    </lineage>
</organism>
<dbReference type="EMBL" id="QDKG01000006">
    <property type="protein sequence ID" value="PVH24329.1"/>
    <property type="molecule type" value="Genomic_DNA"/>
</dbReference>
<dbReference type="InterPro" id="IPR029026">
    <property type="entry name" value="tRNA_m1G_MTases_N"/>
</dbReference>
<sequence>MLSKSLIRLITSLQHKKFRRQHSLFCVEGIKSILEFVDSAYVVDTILATPSAAAKLNKIPENIKLVSVNEEELKKVSFLTNPQGALALVKIPSSNDISITDLRGKHSLVLDDVQDPGNLGTIVRTAEWFGFQQVIASLDTVDVYNPKVVQATMGSLARMQVIYTDIETLIQDQAIPSYGALLEGESIYETDFQLEGLIILGNEGNGIRPILLSHITQAVTIPAFGKAESLNVAVAATVFCSEIARRKQTL</sequence>
<feature type="domain" description="RNA 2-O ribose methyltransferase substrate binding" evidence="4">
    <location>
        <begin position="26"/>
        <end position="95"/>
    </location>
</feature>